<gene>
    <name evidence="2" type="ORF">METZ01_LOCUS31675</name>
</gene>
<organism evidence="2">
    <name type="scientific">marine metagenome</name>
    <dbReference type="NCBI Taxonomy" id="408172"/>
    <lineage>
        <taxon>unclassified sequences</taxon>
        <taxon>metagenomes</taxon>
        <taxon>ecological metagenomes</taxon>
    </lineage>
</organism>
<dbReference type="AlphaFoldDB" id="A0A381QHM2"/>
<evidence type="ECO:0000259" key="1">
    <source>
        <dbReference type="Pfam" id="PF12697"/>
    </source>
</evidence>
<dbReference type="EMBL" id="UINC01001368">
    <property type="protein sequence ID" value="SUZ78821.1"/>
    <property type="molecule type" value="Genomic_DNA"/>
</dbReference>
<proteinExistence type="predicted"/>
<dbReference type="InterPro" id="IPR029058">
    <property type="entry name" value="AB_hydrolase_fold"/>
</dbReference>
<dbReference type="InterPro" id="IPR050266">
    <property type="entry name" value="AB_hydrolase_sf"/>
</dbReference>
<sequence>MAFKQKGVDADGFSIRCWEAGQGRPVVMLDATGWRDTILHDALAEKYHVFSLELPGMGDSPVNVESKSLGDLATTSAKAAAALTTERYTLIGMSFGANVAIWQAAQNPDQIEALILVSPTAIQPKDVPAGAIAQDVHRLMFAHGENADMRAALSPEVFAKESELAWRLASGVEAGLGDIHCPTLAVFGQEDRLVSAEAARVYREKIPNCNIAIVYDAGHCIVGDRPEALVNTIIDYAEHWETFIIGHQTGLINP</sequence>
<dbReference type="PRINTS" id="PR00111">
    <property type="entry name" value="ABHYDROLASE"/>
</dbReference>
<dbReference type="Gene3D" id="3.40.50.1820">
    <property type="entry name" value="alpha/beta hydrolase"/>
    <property type="match status" value="1"/>
</dbReference>
<dbReference type="SUPFAM" id="SSF53474">
    <property type="entry name" value="alpha/beta-Hydrolases"/>
    <property type="match status" value="1"/>
</dbReference>
<dbReference type="InterPro" id="IPR000073">
    <property type="entry name" value="AB_hydrolase_1"/>
</dbReference>
<accession>A0A381QHM2</accession>
<reference evidence="2" key="1">
    <citation type="submission" date="2018-05" db="EMBL/GenBank/DDBJ databases">
        <authorList>
            <person name="Lanie J.A."/>
            <person name="Ng W.-L."/>
            <person name="Kazmierczak K.M."/>
            <person name="Andrzejewski T.M."/>
            <person name="Davidsen T.M."/>
            <person name="Wayne K.J."/>
            <person name="Tettelin H."/>
            <person name="Glass J.I."/>
            <person name="Rusch D."/>
            <person name="Podicherti R."/>
            <person name="Tsui H.-C.T."/>
            <person name="Winkler M.E."/>
        </authorList>
    </citation>
    <scope>NUCLEOTIDE SEQUENCE</scope>
</reference>
<dbReference type="Pfam" id="PF12697">
    <property type="entry name" value="Abhydrolase_6"/>
    <property type="match status" value="1"/>
</dbReference>
<name>A0A381QHM2_9ZZZZ</name>
<feature type="domain" description="AB hydrolase-1" evidence="1">
    <location>
        <begin position="31"/>
        <end position="231"/>
    </location>
</feature>
<protein>
    <recommendedName>
        <fullName evidence="1">AB hydrolase-1 domain-containing protein</fullName>
    </recommendedName>
</protein>
<dbReference type="PANTHER" id="PTHR43798">
    <property type="entry name" value="MONOACYLGLYCEROL LIPASE"/>
    <property type="match status" value="1"/>
</dbReference>
<evidence type="ECO:0000313" key="2">
    <source>
        <dbReference type="EMBL" id="SUZ78821.1"/>
    </source>
</evidence>